<dbReference type="PIRSF" id="PIRSF003085">
    <property type="entry name" value="CMAS"/>
    <property type="match status" value="1"/>
</dbReference>
<evidence type="ECO:0000256" key="4">
    <source>
        <dbReference type="ARBA" id="ARBA00022691"/>
    </source>
</evidence>
<comment type="similarity">
    <text evidence="1">Belongs to the CFA/CMAS family.</text>
</comment>
<evidence type="ECO:0000256" key="1">
    <source>
        <dbReference type="ARBA" id="ARBA00010815"/>
    </source>
</evidence>
<keyword evidence="2 6" id="KW-0489">Methyltransferase</keyword>
<dbReference type="Proteomes" id="UP000199251">
    <property type="component" value="Unassembled WGS sequence"/>
</dbReference>
<evidence type="ECO:0000256" key="2">
    <source>
        <dbReference type="ARBA" id="ARBA00022603"/>
    </source>
</evidence>
<dbReference type="EMBL" id="CTEE01000001">
    <property type="protein sequence ID" value="CQD20427.1"/>
    <property type="molecule type" value="Genomic_DNA"/>
</dbReference>
<protein>
    <submittedName>
        <fullName evidence="6">Methyltransferase, cyclopropane fatty acid synthase</fullName>
    </submittedName>
</protein>
<dbReference type="GO" id="GO:0008610">
    <property type="term" value="P:lipid biosynthetic process"/>
    <property type="evidence" value="ECO:0007669"/>
    <property type="project" value="InterPro"/>
</dbReference>
<keyword evidence="3 6" id="KW-0808">Transferase</keyword>
<dbReference type="InterPro" id="IPR029063">
    <property type="entry name" value="SAM-dependent_MTases_sf"/>
</dbReference>
<dbReference type="Gene3D" id="3.40.50.150">
    <property type="entry name" value="Vaccinia Virus protein VP39"/>
    <property type="match status" value="1"/>
</dbReference>
<dbReference type="Pfam" id="PF02353">
    <property type="entry name" value="CMAS"/>
    <property type="match status" value="1"/>
</dbReference>
<evidence type="ECO:0000313" key="6">
    <source>
        <dbReference type="EMBL" id="CQD20427.1"/>
    </source>
</evidence>
<evidence type="ECO:0000256" key="5">
    <source>
        <dbReference type="ARBA" id="ARBA00023098"/>
    </source>
</evidence>
<dbReference type="GO" id="GO:0008168">
    <property type="term" value="F:methyltransferase activity"/>
    <property type="evidence" value="ECO:0007669"/>
    <property type="project" value="UniProtKB-KW"/>
</dbReference>
<organism evidence="6 7">
    <name type="scientific">Mycobacterium lentiflavum</name>
    <dbReference type="NCBI Taxonomy" id="141349"/>
    <lineage>
        <taxon>Bacteria</taxon>
        <taxon>Bacillati</taxon>
        <taxon>Actinomycetota</taxon>
        <taxon>Actinomycetes</taxon>
        <taxon>Mycobacteriales</taxon>
        <taxon>Mycobacteriaceae</taxon>
        <taxon>Mycobacterium</taxon>
        <taxon>Mycobacterium simiae complex</taxon>
    </lineage>
</organism>
<dbReference type="AlphaFoldDB" id="A0A0E4CQB6"/>
<accession>A0A0E4CQB6</accession>
<dbReference type="InterPro" id="IPR050723">
    <property type="entry name" value="CFA/CMAS"/>
</dbReference>
<evidence type="ECO:0000256" key="3">
    <source>
        <dbReference type="ARBA" id="ARBA00022679"/>
    </source>
</evidence>
<name>A0A0E4CQB6_MYCLN</name>
<dbReference type="OrthoDB" id="9782855at2"/>
<dbReference type="RefSeq" id="WP_090606265.1">
    <property type="nucleotide sequence ID" value="NZ_CTEE01000001.1"/>
</dbReference>
<dbReference type="CDD" id="cd02440">
    <property type="entry name" value="AdoMet_MTases"/>
    <property type="match status" value="1"/>
</dbReference>
<keyword evidence="5" id="KW-0443">Lipid metabolism</keyword>
<dbReference type="SUPFAM" id="SSF53335">
    <property type="entry name" value="S-adenosyl-L-methionine-dependent methyltransferases"/>
    <property type="match status" value="1"/>
</dbReference>
<proteinExistence type="inferred from homology"/>
<sequence length="427" mass="47302">MVAPAADRLADLLATTVGVELPVRLRAWDGSEAGPPDGPVLVVRSRRALRRLLWRPGELGLARAYVTGDIDVEGDLVDGLRRAWRQARERPGVSISPWGAMVVALRAVRLGALGPPPRTPASEARVSGRLHSRRRDRAVIAHHYDLSNDFYRLLLDGHMAYSSAYFTETGQSLHDAQTAKLDLICRKLGLEPGMRLLDVGCGWGSLILHAAQRYGVRATGITLSAQQREFIEARAAERGLADSIEVRLQDYRDFGNDPAWAGVFDAVGSIEMGEHVGEQWYPAYVRILGRALRPGGKLLLQQMSRRADAAPGGGAFIEAYIAADMHMRPLWQTLRYLQDGDFEIASVQAMREHYARTAQCWISTLDERFDEFVGLLGEEVARVWRLYLAGGMLAFEEGRMGVDQILAVKPPARRSERGERAVGPARY</sequence>
<dbReference type="InterPro" id="IPR003333">
    <property type="entry name" value="CMAS"/>
</dbReference>
<dbReference type="STRING" id="141349.BN1232_04921"/>
<evidence type="ECO:0000313" key="7">
    <source>
        <dbReference type="Proteomes" id="UP000199251"/>
    </source>
</evidence>
<dbReference type="GO" id="GO:0032259">
    <property type="term" value="P:methylation"/>
    <property type="evidence" value="ECO:0007669"/>
    <property type="project" value="UniProtKB-KW"/>
</dbReference>
<dbReference type="PANTHER" id="PTHR43667">
    <property type="entry name" value="CYCLOPROPANE-FATTY-ACYL-PHOSPHOLIPID SYNTHASE"/>
    <property type="match status" value="1"/>
</dbReference>
<reference evidence="6 7" key="1">
    <citation type="submission" date="2015-03" db="EMBL/GenBank/DDBJ databases">
        <authorList>
            <person name="Urmite Genomes"/>
        </authorList>
    </citation>
    <scope>NUCLEOTIDE SEQUENCE [LARGE SCALE GENOMIC DNA]</scope>
    <source>
        <strain evidence="6 7">CSUR P1491</strain>
    </source>
</reference>
<keyword evidence="4" id="KW-0949">S-adenosyl-L-methionine</keyword>
<dbReference type="PANTHER" id="PTHR43667:SF1">
    <property type="entry name" value="CYCLOPROPANE-FATTY-ACYL-PHOSPHOLIPID SYNTHASE"/>
    <property type="match status" value="1"/>
</dbReference>
<gene>
    <name evidence="6" type="ORF">BN1232_04921</name>
</gene>